<dbReference type="InterPro" id="IPR039422">
    <property type="entry name" value="MarR/SlyA-like"/>
</dbReference>
<dbReference type="SMART" id="SM00347">
    <property type="entry name" value="HTH_MARR"/>
    <property type="match status" value="1"/>
</dbReference>
<dbReference type="InterPro" id="IPR012712">
    <property type="entry name" value="HpaR/FarR"/>
</dbReference>
<reference evidence="3" key="1">
    <citation type="journal article" date="2019" name="Int. J. Syst. Evol. Microbiol.">
        <title>The Global Catalogue of Microorganisms (GCM) 10K type strain sequencing project: providing services to taxonomists for standard genome sequencing and annotation.</title>
        <authorList>
            <consortium name="The Broad Institute Genomics Platform"/>
            <consortium name="The Broad Institute Genome Sequencing Center for Infectious Disease"/>
            <person name="Wu L."/>
            <person name="Ma J."/>
        </authorList>
    </citation>
    <scope>NUCLEOTIDE SEQUENCE [LARGE SCALE GENOMIC DNA]</scope>
    <source>
        <strain evidence="3">CGMCC 4.7608</strain>
    </source>
</reference>
<dbReference type="PANTHER" id="PTHR33164">
    <property type="entry name" value="TRANSCRIPTIONAL REGULATOR, MARR FAMILY"/>
    <property type="match status" value="1"/>
</dbReference>
<dbReference type="InterPro" id="IPR036388">
    <property type="entry name" value="WH-like_DNA-bd_sf"/>
</dbReference>
<protein>
    <submittedName>
        <fullName evidence="2">Homoprotocatechuate degradation operon regulator HpaR</fullName>
    </submittedName>
</protein>
<evidence type="ECO:0000259" key="1">
    <source>
        <dbReference type="PROSITE" id="PS50995"/>
    </source>
</evidence>
<dbReference type="Pfam" id="PF01047">
    <property type="entry name" value="MarR"/>
    <property type="match status" value="1"/>
</dbReference>
<dbReference type="EMBL" id="JBHSEK010000007">
    <property type="protein sequence ID" value="MFC4490392.1"/>
    <property type="molecule type" value="Genomic_DNA"/>
</dbReference>
<dbReference type="Proteomes" id="UP001595999">
    <property type="component" value="Unassembled WGS sequence"/>
</dbReference>
<keyword evidence="3" id="KW-1185">Reference proteome</keyword>
<dbReference type="NCBIfam" id="TIGR02337">
    <property type="entry name" value="HpaR"/>
    <property type="match status" value="1"/>
</dbReference>
<proteinExistence type="predicted"/>
<dbReference type="RefSeq" id="WP_231463509.1">
    <property type="nucleotide sequence ID" value="NZ_JAJOHW010000101.1"/>
</dbReference>
<name>A0ABV8ZTX4_9NEIS</name>
<evidence type="ECO:0000313" key="3">
    <source>
        <dbReference type="Proteomes" id="UP001595999"/>
    </source>
</evidence>
<dbReference type="Gene3D" id="1.10.10.10">
    <property type="entry name" value="Winged helix-like DNA-binding domain superfamily/Winged helix DNA-binding domain"/>
    <property type="match status" value="1"/>
</dbReference>
<sequence>MPSPQNSQHPQLPQRLLLAREAVMSYFRPVLKHFGLTEQQWRILRLLAENGEMEAGVIALRACIHAPSLTGILVRMEKAQLVHRARDCNDNRRLIVTPTSMGRTLTERILPLTHACYQQIENHFSADKLHLLLSLLEQLERLPLPAPRPAPQNLRRGESR</sequence>
<dbReference type="InterPro" id="IPR000835">
    <property type="entry name" value="HTH_MarR-typ"/>
</dbReference>
<dbReference type="InterPro" id="IPR036390">
    <property type="entry name" value="WH_DNA-bd_sf"/>
</dbReference>
<organism evidence="2 3">
    <name type="scientific">Chromobacterium aquaticum</name>
    <dbReference type="NCBI Taxonomy" id="467180"/>
    <lineage>
        <taxon>Bacteria</taxon>
        <taxon>Pseudomonadati</taxon>
        <taxon>Pseudomonadota</taxon>
        <taxon>Betaproteobacteria</taxon>
        <taxon>Neisseriales</taxon>
        <taxon>Chromobacteriaceae</taxon>
        <taxon>Chromobacterium</taxon>
    </lineage>
</organism>
<dbReference type="SUPFAM" id="SSF46785">
    <property type="entry name" value="Winged helix' DNA-binding domain"/>
    <property type="match status" value="1"/>
</dbReference>
<evidence type="ECO:0000313" key="2">
    <source>
        <dbReference type="EMBL" id="MFC4490392.1"/>
    </source>
</evidence>
<feature type="domain" description="HTH marR-type" evidence="1">
    <location>
        <begin position="9"/>
        <end position="141"/>
    </location>
</feature>
<dbReference type="PANTHER" id="PTHR33164:SF13">
    <property type="entry name" value="4-HYDROXYPHENYLACETATE CATABOLISM PROTEIN"/>
    <property type="match status" value="1"/>
</dbReference>
<gene>
    <name evidence="2" type="primary">hpaR</name>
    <name evidence="2" type="ORF">ACFO0R_12240</name>
</gene>
<dbReference type="PROSITE" id="PS50995">
    <property type="entry name" value="HTH_MARR_2"/>
    <property type="match status" value="1"/>
</dbReference>
<comment type="caution">
    <text evidence="2">The sequence shown here is derived from an EMBL/GenBank/DDBJ whole genome shotgun (WGS) entry which is preliminary data.</text>
</comment>
<accession>A0ABV8ZTX4</accession>